<dbReference type="AlphaFoldDB" id="A0A1G9MVM0"/>
<evidence type="ECO:0008006" key="3">
    <source>
        <dbReference type="Google" id="ProtNLM"/>
    </source>
</evidence>
<dbReference type="STRING" id="430522.BFS30_16685"/>
<dbReference type="OrthoDB" id="9786621at2"/>
<dbReference type="EMBL" id="FNGY01000002">
    <property type="protein sequence ID" value="SDL78278.1"/>
    <property type="molecule type" value="Genomic_DNA"/>
</dbReference>
<dbReference type="Pfam" id="PF08020">
    <property type="entry name" value="DUF1706"/>
    <property type="match status" value="1"/>
</dbReference>
<keyword evidence="2" id="KW-1185">Reference proteome</keyword>
<dbReference type="PIRSF" id="PIRSF031551">
    <property type="entry name" value="DUF1706"/>
    <property type="match status" value="1"/>
</dbReference>
<name>A0A1G9MVM0_9SPHI</name>
<reference evidence="2" key="1">
    <citation type="submission" date="2016-10" db="EMBL/GenBank/DDBJ databases">
        <authorList>
            <person name="Varghese N."/>
            <person name="Submissions S."/>
        </authorList>
    </citation>
    <scope>NUCLEOTIDE SEQUENCE [LARGE SCALE GENOMIC DNA]</scope>
    <source>
        <strain evidence="2">DSM 19110</strain>
    </source>
</reference>
<evidence type="ECO:0000313" key="1">
    <source>
        <dbReference type="EMBL" id="SDL78278.1"/>
    </source>
</evidence>
<dbReference type="PANTHER" id="PTHR40658">
    <property type="match status" value="1"/>
</dbReference>
<proteinExistence type="predicted"/>
<organism evidence="1 2">
    <name type="scientific">Pedobacter steynii</name>
    <dbReference type="NCBI Taxonomy" id="430522"/>
    <lineage>
        <taxon>Bacteria</taxon>
        <taxon>Pseudomonadati</taxon>
        <taxon>Bacteroidota</taxon>
        <taxon>Sphingobacteriia</taxon>
        <taxon>Sphingobacteriales</taxon>
        <taxon>Sphingobacteriaceae</taxon>
        <taxon>Pedobacter</taxon>
    </lineage>
</organism>
<dbReference type="InterPro" id="IPR012550">
    <property type="entry name" value="DUF1706"/>
</dbReference>
<gene>
    <name evidence="1" type="ORF">SAMN05421820_102136</name>
</gene>
<sequence>MAVPQNKEELLSAIRTNYQKLKGDLVSISEDQAQVPELEGHAKGTKMTVVNLLSYLCGWAELVLKWQERKELGLPVDFPESGYKWNELGKLAQKFYKDYEGDSLETISGKLENAVQRILSVVERKSNEALYGLAWYDKWTMGRMIQFNTSSPYVNARGRIRKWKKEMKLM</sequence>
<dbReference type="RefSeq" id="WP_074605054.1">
    <property type="nucleotide sequence ID" value="NZ_FNGY01000002.1"/>
</dbReference>
<protein>
    <recommendedName>
        <fullName evidence="3">ClbS/DfsB family four-helix bundle protein</fullName>
    </recommendedName>
</protein>
<evidence type="ECO:0000313" key="2">
    <source>
        <dbReference type="Proteomes" id="UP000183200"/>
    </source>
</evidence>
<accession>A0A1G9MVM0</accession>
<dbReference type="InterPro" id="IPR034660">
    <property type="entry name" value="DinB/YfiT-like"/>
</dbReference>
<dbReference type="Gene3D" id="1.20.120.450">
    <property type="entry name" value="dinb family like domain"/>
    <property type="match status" value="1"/>
</dbReference>
<dbReference type="Proteomes" id="UP000183200">
    <property type="component" value="Unassembled WGS sequence"/>
</dbReference>
<dbReference type="PANTHER" id="PTHR40658:SF3">
    <property type="entry name" value="CLBS_DFSB FAMILY FOUR-HELIX BUNDLE PROTEIN"/>
    <property type="match status" value="1"/>
</dbReference>